<organism evidence="1 2">
    <name type="scientific">Leptospira langatensis</name>
    <dbReference type="NCBI Taxonomy" id="2484983"/>
    <lineage>
        <taxon>Bacteria</taxon>
        <taxon>Pseudomonadati</taxon>
        <taxon>Spirochaetota</taxon>
        <taxon>Spirochaetia</taxon>
        <taxon>Leptospirales</taxon>
        <taxon>Leptospiraceae</taxon>
        <taxon>Leptospira</taxon>
    </lineage>
</organism>
<evidence type="ECO:0000313" key="2">
    <source>
        <dbReference type="Proteomes" id="UP000297273"/>
    </source>
</evidence>
<comment type="caution">
    <text evidence="1">The sequence shown here is derived from an EMBL/GenBank/DDBJ whole genome shotgun (WGS) entry which is preliminary data.</text>
</comment>
<name>A0ABY2MDI8_9LEPT</name>
<evidence type="ECO:0000313" key="1">
    <source>
        <dbReference type="EMBL" id="TGL39666.1"/>
    </source>
</evidence>
<dbReference type="Proteomes" id="UP000297273">
    <property type="component" value="Unassembled WGS sequence"/>
</dbReference>
<accession>A0ABY2MDI8</accession>
<gene>
    <name evidence="1" type="ORF">EHQ53_14180</name>
</gene>
<dbReference type="EMBL" id="RQGC01000009">
    <property type="protein sequence ID" value="TGL39666.1"/>
    <property type="molecule type" value="Genomic_DNA"/>
</dbReference>
<reference evidence="2" key="1">
    <citation type="journal article" date="2019" name="PLoS Negl. Trop. Dis.">
        <title>Revisiting the worldwide diversity of Leptospira species in the environment.</title>
        <authorList>
            <person name="Vincent A.T."/>
            <person name="Schiettekatte O."/>
            <person name="Bourhy P."/>
            <person name="Veyrier F.J."/>
            <person name="Picardeau M."/>
        </authorList>
    </citation>
    <scope>NUCLEOTIDE SEQUENCE [LARGE SCALE GENOMIC DNA]</scope>
    <source>
        <strain evidence="2">201702690</strain>
    </source>
</reference>
<keyword evidence="2" id="KW-1185">Reference proteome</keyword>
<protein>
    <submittedName>
        <fullName evidence="1">Uncharacterized protein</fullName>
    </submittedName>
</protein>
<proteinExistence type="predicted"/>
<sequence>MEVMGKFDLCERCDKFCFEPENKEFFLYRIFKKIGGSQVITKIKELGKKHSDRQRGYWFAVIVPMYMDYTGQSKDEAHREIMLALRPVEFHGKDDRIRVEPTSYSGLTTSEAEDLHAEARSWVTEKIGRYVPLPNEAWGEYN</sequence>
<dbReference type="RefSeq" id="WP_135646440.1">
    <property type="nucleotide sequence ID" value="NZ_RQGC01000009.1"/>
</dbReference>